<evidence type="ECO:0000256" key="1">
    <source>
        <dbReference type="SAM" id="Phobius"/>
    </source>
</evidence>
<dbReference type="Proteomes" id="UP000438182">
    <property type="component" value="Unassembled WGS sequence"/>
</dbReference>
<evidence type="ECO:0000313" key="3">
    <source>
        <dbReference type="Proteomes" id="UP000438182"/>
    </source>
</evidence>
<dbReference type="AlphaFoldDB" id="A0A6I4P133"/>
<organism evidence="2 3">
    <name type="scientific">Agromyces seonyuensis</name>
    <dbReference type="NCBI Taxonomy" id="2662446"/>
    <lineage>
        <taxon>Bacteria</taxon>
        <taxon>Bacillati</taxon>
        <taxon>Actinomycetota</taxon>
        <taxon>Actinomycetes</taxon>
        <taxon>Micrococcales</taxon>
        <taxon>Microbacteriaceae</taxon>
        <taxon>Agromyces</taxon>
    </lineage>
</organism>
<comment type="caution">
    <text evidence="2">The sequence shown here is derived from an EMBL/GenBank/DDBJ whole genome shotgun (WGS) entry which is preliminary data.</text>
</comment>
<evidence type="ECO:0008006" key="4">
    <source>
        <dbReference type="Google" id="ProtNLM"/>
    </source>
</evidence>
<accession>A0A6I4P133</accession>
<feature type="transmembrane region" description="Helical" evidence="1">
    <location>
        <begin position="189"/>
        <end position="213"/>
    </location>
</feature>
<feature type="transmembrane region" description="Helical" evidence="1">
    <location>
        <begin position="31"/>
        <end position="50"/>
    </location>
</feature>
<feature type="transmembrane region" description="Helical" evidence="1">
    <location>
        <begin position="279"/>
        <end position="297"/>
    </location>
</feature>
<proteinExistence type="predicted"/>
<reference evidence="2 3" key="1">
    <citation type="submission" date="2019-12" db="EMBL/GenBank/DDBJ databases">
        <authorList>
            <person name="Kim Y.S."/>
        </authorList>
    </citation>
    <scope>NUCLEOTIDE SEQUENCE [LARGE SCALE GENOMIC DNA]</scope>
    <source>
        <strain evidence="2 3">MMS17-SY077</strain>
    </source>
</reference>
<feature type="transmembrane region" description="Helical" evidence="1">
    <location>
        <begin position="164"/>
        <end position="182"/>
    </location>
</feature>
<feature type="transmembrane region" description="Helical" evidence="1">
    <location>
        <begin position="62"/>
        <end position="85"/>
    </location>
</feature>
<dbReference type="EMBL" id="WSTA01000052">
    <property type="protein sequence ID" value="MWB99232.1"/>
    <property type="molecule type" value="Genomic_DNA"/>
</dbReference>
<sequence>MVARLSAAARRLWERISGSAPARWVGRHKRALAVAILVVFFALIITYVALNPGIVVDALSIGWGNLALLVVLYVGVVVTHFGVLVSTVRLGGATLPVRESFLLTVYSTVSNFFGPMQSGPGIRAVYLKSRIGMRFRDYLLATVYYFFVFGVLNAAMLFVRNLPWLSAVIVLVGAVVVVIAALRIGLGHAWPWILAIAAVTVVQLVLMTVIFGVEIASVAGAGVYDPAQIIAYSGSANLSLFVSITPGAIGIREAFLVFAQGLHGVPLDVIVSAGIVDRAFYALFLGALFAISSFFHLGRLLRPKQDAEPVGDALDGE</sequence>
<keyword evidence="3" id="KW-1185">Reference proteome</keyword>
<evidence type="ECO:0000313" key="2">
    <source>
        <dbReference type="EMBL" id="MWB99232.1"/>
    </source>
</evidence>
<name>A0A6I4P133_9MICO</name>
<keyword evidence="1" id="KW-0472">Membrane</keyword>
<keyword evidence="1" id="KW-0812">Transmembrane</keyword>
<gene>
    <name evidence="2" type="ORF">GB864_11830</name>
</gene>
<keyword evidence="1" id="KW-1133">Transmembrane helix</keyword>
<protein>
    <recommendedName>
        <fullName evidence="4">Flippase-like domain-containing protein</fullName>
    </recommendedName>
</protein>
<dbReference type="RefSeq" id="WP_160425287.1">
    <property type="nucleotide sequence ID" value="NZ_WSTA01000052.1"/>
</dbReference>
<feature type="transmembrane region" description="Helical" evidence="1">
    <location>
        <begin position="138"/>
        <end position="158"/>
    </location>
</feature>